<evidence type="ECO:0000256" key="4">
    <source>
        <dbReference type="ARBA" id="ARBA00022475"/>
    </source>
</evidence>
<evidence type="ECO:0000256" key="7">
    <source>
        <dbReference type="ARBA" id="ARBA00023136"/>
    </source>
</evidence>
<name>A0ABR9ZH63_9CORY</name>
<dbReference type="InterPro" id="IPR002523">
    <property type="entry name" value="MgTranspt_CorA/ZnTranspt_ZntB"/>
</dbReference>
<comment type="similarity">
    <text evidence="2">Belongs to the CorA metal ion transporter (MIT) (TC 1.A.35) family.</text>
</comment>
<keyword evidence="5 8" id="KW-0812">Transmembrane</keyword>
<evidence type="ECO:0000313" key="10">
    <source>
        <dbReference type="Proteomes" id="UP000635902"/>
    </source>
</evidence>
<evidence type="ECO:0000256" key="8">
    <source>
        <dbReference type="SAM" id="Phobius"/>
    </source>
</evidence>
<comment type="subcellular location">
    <subcellularLocation>
        <location evidence="1">Cell membrane</location>
        <topology evidence="1">Multi-pass membrane protein</topology>
    </subcellularLocation>
</comment>
<evidence type="ECO:0000313" key="9">
    <source>
        <dbReference type="EMBL" id="MBF4552752.1"/>
    </source>
</evidence>
<evidence type="ECO:0000256" key="6">
    <source>
        <dbReference type="ARBA" id="ARBA00022989"/>
    </source>
</evidence>
<keyword evidence="7 8" id="KW-0472">Membrane</keyword>
<dbReference type="InterPro" id="IPR045861">
    <property type="entry name" value="CorA_cytoplasmic_dom"/>
</dbReference>
<dbReference type="SUPFAM" id="SSF144083">
    <property type="entry name" value="Magnesium transport protein CorA, transmembrane region"/>
    <property type="match status" value="1"/>
</dbReference>
<evidence type="ECO:0000256" key="2">
    <source>
        <dbReference type="ARBA" id="ARBA00009765"/>
    </source>
</evidence>
<keyword evidence="10" id="KW-1185">Reference proteome</keyword>
<protein>
    <submittedName>
        <fullName evidence="9">Magnesium and cobalt transport protein CorA</fullName>
    </submittedName>
</protein>
<comment type="caution">
    <text evidence="9">The sequence shown here is derived from an EMBL/GenBank/DDBJ whole genome shotgun (WGS) entry which is preliminary data.</text>
</comment>
<evidence type="ECO:0000256" key="3">
    <source>
        <dbReference type="ARBA" id="ARBA00022448"/>
    </source>
</evidence>
<feature type="transmembrane region" description="Helical" evidence="8">
    <location>
        <begin position="324"/>
        <end position="344"/>
    </location>
</feature>
<dbReference type="PANTHER" id="PTHR46494">
    <property type="entry name" value="CORA FAMILY METAL ION TRANSPORTER (EUROFUNG)"/>
    <property type="match status" value="1"/>
</dbReference>
<dbReference type="InterPro" id="IPR045863">
    <property type="entry name" value="CorA_TM1_TM2"/>
</dbReference>
<feature type="transmembrane region" description="Helical" evidence="8">
    <location>
        <begin position="293"/>
        <end position="312"/>
    </location>
</feature>
<dbReference type="RefSeq" id="WP_194555637.1">
    <property type="nucleotide sequence ID" value="NZ_JADKMY010000001.1"/>
</dbReference>
<dbReference type="EMBL" id="JADKMY010000001">
    <property type="protein sequence ID" value="MBF4552752.1"/>
    <property type="molecule type" value="Genomic_DNA"/>
</dbReference>
<dbReference type="Pfam" id="PF01544">
    <property type="entry name" value="CorA"/>
    <property type="match status" value="1"/>
</dbReference>
<keyword evidence="4" id="KW-1003">Cell membrane</keyword>
<organism evidence="9 10">
    <name type="scientific">Corynebacterium suicordis DSM 45110</name>
    <dbReference type="NCBI Taxonomy" id="1121369"/>
    <lineage>
        <taxon>Bacteria</taxon>
        <taxon>Bacillati</taxon>
        <taxon>Actinomycetota</taxon>
        <taxon>Actinomycetes</taxon>
        <taxon>Mycobacteriales</taxon>
        <taxon>Corynebacteriaceae</taxon>
        <taxon>Corynebacterium</taxon>
    </lineage>
</organism>
<dbReference type="Gene3D" id="1.20.58.340">
    <property type="entry name" value="Magnesium transport protein CorA, transmembrane region"/>
    <property type="match status" value="2"/>
</dbReference>
<evidence type="ECO:0000256" key="5">
    <source>
        <dbReference type="ARBA" id="ARBA00022692"/>
    </source>
</evidence>
<accession>A0ABR9ZH63</accession>
<sequence length="350" mass="39754">MNAASQPTVRFTRYLDCGHPVKSPDANSAPSLAEDAQFMRENPQHTLLNVYPTPTASDIEQLGQARGLHPLLVEDLLQGEQRPKLEIYDDVVFLVLRSTRYLDASEEVEFSEFHVVLTPQSVDIFCQDDRWIDGRGGVDKNGRLSNEEEWEAVLLGHNDALDLRPGVIVYRFLDAIVDSYLPVLRGIAVDKEQIERQVFSGDQAVARRIYRLSQEIIDMQHATTPAMEVMEALRREMERRGMSSQLKAYLDDATDHLTFANNQVLEFRAAMSQILDVNATLVTERQNEDMKKISGWAAILFAPTLVAAIYGMNFDVMPELHWVLGYPMALCLMAMCGVGLRLLFKYNRWM</sequence>
<dbReference type="Proteomes" id="UP000635902">
    <property type="component" value="Unassembled WGS sequence"/>
</dbReference>
<proteinExistence type="inferred from homology"/>
<dbReference type="CDD" id="cd12830">
    <property type="entry name" value="MtCorA-like"/>
    <property type="match status" value="1"/>
</dbReference>
<dbReference type="Gene3D" id="3.30.460.20">
    <property type="entry name" value="CorA soluble domain-like"/>
    <property type="match status" value="1"/>
</dbReference>
<reference evidence="9 10" key="1">
    <citation type="submission" date="2020-10" db="EMBL/GenBank/DDBJ databases">
        <title>Novel species in genus Corynebacterium.</title>
        <authorList>
            <person name="Zhang G."/>
        </authorList>
    </citation>
    <scope>NUCLEOTIDE SEQUENCE [LARGE SCALE GENOMIC DNA]</scope>
    <source>
        <strain evidence="9 10">DSM 45110</strain>
    </source>
</reference>
<dbReference type="PANTHER" id="PTHR46494:SF1">
    <property type="entry name" value="CORA FAMILY METAL ION TRANSPORTER (EUROFUNG)"/>
    <property type="match status" value="1"/>
</dbReference>
<keyword evidence="6 8" id="KW-1133">Transmembrane helix</keyword>
<keyword evidence="3" id="KW-0813">Transport</keyword>
<evidence type="ECO:0000256" key="1">
    <source>
        <dbReference type="ARBA" id="ARBA00004651"/>
    </source>
</evidence>
<gene>
    <name evidence="9" type="ORF">IRY30_01475</name>
</gene>
<dbReference type="SUPFAM" id="SSF143865">
    <property type="entry name" value="CorA soluble domain-like"/>
    <property type="match status" value="1"/>
</dbReference>